<reference evidence="7 8" key="1">
    <citation type="journal article" date="2012" name="Eukaryot. Cell">
        <title>Draft genome sequence of CBS 2479, the standard type strain of Trichosporon asahii.</title>
        <authorList>
            <person name="Yang R.Y."/>
            <person name="Li H.T."/>
            <person name="Zhu H."/>
            <person name="Zhou G.P."/>
            <person name="Wang M."/>
            <person name="Wang L."/>
        </authorList>
    </citation>
    <scope>NUCLEOTIDE SEQUENCE [LARGE SCALE GENOMIC DNA]</scope>
    <source>
        <strain evidence="8">ATCC 90039 / CBS 2479 / JCM 2466 / KCTC 7840 / NCYC 2677 / UAMH 7654</strain>
    </source>
</reference>
<keyword evidence="4" id="KW-0040">ANK repeat</keyword>
<feature type="compositionally biased region" description="Basic and acidic residues" evidence="6">
    <location>
        <begin position="301"/>
        <end position="324"/>
    </location>
</feature>
<keyword evidence="2" id="KW-0597">Phosphoprotein</keyword>
<evidence type="ECO:0000256" key="1">
    <source>
        <dbReference type="ARBA" id="ARBA00004123"/>
    </source>
</evidence>
<evidence type="ECO:0000256" key="3">
    <source>
        <dbReference type="ARBA" id="ARBA00022737"/>
    </source>
</evidence>
<evidence type="ECO:0000256" key="2">
    <source>
        <dbReference type="ARBA" id="ARBA00022553"/>
    </source>
</evidence>
<feature type="compositionally biased region" description="Basic and acidic residues" evidence="6">
    <location>
        <begin position="90"/>
        <end position="125"/>
    </location>
</feature>
<evidence type="ECO:0000313" key="7">
    <source>
        <dbReference type="EMBL" id="EJT50311.1"/>
    </source>
</evidence>
<feature type="region of interest" description="Disordered" evidence="6">
    <location>
        <begin position="87"/>
        <end position="188"/>
    </location>
</feature>
<evidence type="ECO:0000313" key="8">
    <source>
        <dbReference type="Proteomes" id="UP000002748"/>
    </source>
</evidence>
<dbReference type="GeneID" id="25983930"/>
<keyword evidence="3" id="KW-0677">Repeat</keyword>
<dbReference type="GO" id="GO:0005634">
    <property type="term" value="C:nucleus"/>
    <property type="evidence" value="ECO:0007669"/>
    <property type="project" value="UniProtKB-SubCell"/>
</dbReference>
<name>J5TCU0_TRIAS</name>
<comment type="subcellular location">
    <subcellularLocation>
        <location evidence="1">Nucleus</location>
    </subcellularLocation>
</comment>
<dbReference type="HOGENOM" id="CLU_604364_0_0_1"/>
<feature type="region of interest" description="Disordered" evidence="6">
    <location>
        <begin position="283"/>
        <end position="324"/>
    </location>
</feature>
<dbReference type="PANTHER" id="PTHR15263:SF1">
    <property type="entry name" value="NF-KAPPA-B INHIBITOR-LIKE PROTEIN 1"/>
    <property type="match status" value="1"/>
</dbReference>
<comment type="caution">
    <text evidence="7">The sequence shown here is derived from an EMBL/GenBank/DDBJ whole genome shotgun (WGS) entry which is preliminary data.</text>
</comment>
<dbReference type="Proteomes" id="UP000002748">
    <property type="component" value="Unassembled WGS sequence"/>
</dbReference>
<proteinExistence type="predicted"/>
<dbReference type="EMBL" id="ALBS01000114">
    <property type="protein sequence ID" value="EJT50311.1"/>
    <property type="molecule type" value="Genomic_DNA"/>
</dbReference>
<protein>
    <submittedName>
        <fullName evidence="7">Uncharacterized protein</fullName>
    </submittedName>
</protein>
<evidence type="ECO:0000256" key="6">
    <source>
        <dbReference type="SAM" id="MobiDB-lite"/>
    </source>
</evidence>
<dbReference type="GO" id="GO:0043124">
    <property type="term" value="P:negative regulation of canonical NF-kappaB signal transduction"/>
    <property type="evidence" value="ECO:0007669"/>
    <property type="project" value="InterPro"/>
</dbReference>
<dbReference type="AlphaFoldDB" id="J5TCU0"/>
<dbReference type="PANTHER" id="PTHR15263">
    <property type="entry name" value="I-KAPPA-B-LIKE PROTEIN IKBL"/>
    <property type="match status" value="1"/>
</dbReference>
<evidence type="ECO:0000256" key="4">
    <source>
        <dbReference type="ARBA" id="ARBA00023043"/>
    </source>
</evidence>
<accession>J5TCU0</accession>
<dbReference type="VEuPathDB" id="FungiDB:A1Q1_00416"/>
<sequence length="453" mass="50859">MVRHVKRTPHGVTITELDTGPDHISFSRTTTSVSGGRGHSSTRSSTSLSAVQSSTRHDSLDESHIQSIMEAMNDMAEMSSLFDRISLGGRSEREQRGRKEPQRERAERLFAKEQRAQRRLNERISRANGYQEYAPPDPFGAQGAGRSSRRRAGSVEEMPSTTGYEQRIPNRYATGSSSSSRSGDRYGRMRMPDPFERFEETLRDFPFSGIGAGFAFRPFDFGGMPSGSRAPPMAGRTDDDVAAVHTRIPARRTPTIPLSTATTNIWARASPTLSGRLATVEPLVPPVPRARSAPGSATPGHYDDRAERAAEAERRERAKKLEKERAAKRAEQRQAWVKRSAALFTTGEIQSVRLTFQDIPWPIYAAKGGEVEYIVTLDDLCTKNVKEFLLDLARDKTEMEYEAARKKVLRDAIRMFHPDRWHRVLPRVEEAERDNVKDGVELCSRIINDLLSQ</sequence>
<gene>
    <name evidence="7" type="ORF">A1Q1_00416</name>
</gene>
<keyword evidence="5" id="KW-0539">Nucleus</keyword>
<feature type="region of interest" description="Disordered" evidence="6">
    <location>
        <begin position="1"/>
        <end position="61"/>
    </location>
</feature>
<organism evidence="7 8">
    <name type="scientific">Trichosporon asahii var. asahii (strain ATCC 90039 / CBS 2479 / JCM 2466 / KCTC 7840 / NBRC 103889/ NCYC 2677 / UAMH 7654)</name>
    <name type="common">Yeast</name>
    <dbReference type="NCBI Taxonomy" id="1186058"/>
    <lineage>
        <taxon>Eukaryota</taxon>
        <taxon>Fungi</taxon>
        <taxon>Dikarya</taxon>
        <taxon>Basidiomycota</taxon>
        <taxon>Agaricomycotina</taxon>
        <taxon>Tremellomycetes</taxon>
        <taxon>Trichosporonales</taxon>
        <taxon>Trichosporonaceae</taxon>
        <taxon>Trichosporon</taxon>
    </lineage>
</organism>
<feature type="compositionally biased region" description="Low complexity" evidence="6">
    <location>
        <begin position="26"/>
        <end position="54"/>
    </location>
</feature>
<evidence type="ECO:0000256" key="5">
    <source>
        <dbReference type="ARBA" id="ARBA00023242"/>
    </source>
</evidence>
<dbReference type="OrthoDB" id="412109at2759"/>
<dbReference type="InterPro" id="IPR038753">
    <property type="entry name" value="NFKBIL1"/>
</dbReference>
<dbReference type="RefSeq" id="XP_014181540.1">
    <property type="nucleotide sequence ID" value="XM_014326065.1"/>
</dbReference>
<dbReference type="KEGG" id="tasa:A1Q1_00416"/>